<dbReference type="EC" id="1.4.3.5" evidence="7"/>
<evidence type="ECO:0000313" key="6">
    <source>
        <dbReference type="EMBL" id="KTC82093.1"/>
    </source>
</evidence>
<evidence type="ECO:0000313" key="7">
    <source>
        <dbReference type="EMBL" id="STX35432.1"/>
    </source>
</evidence>
<reference evidence="6 8" key="1">
    <citation type="submission" date="2015-11" db="EMBL/GenBank/DDBJ databases">
        <title>Genomic analysis of 38 Legionella species identifies large and diverse effector repertoires.</title>
        <authorList>
            <person name="Burstein D."/>
            <person name="Amaro F."/>
            <person name="Zusman T."/>
            <person name="Lifshitz Z."/>
            <person name="Cohen O."/>
            <person name="Gilbert J.A."/>
            <person name="Pupko T."/>
            <person name="Shuman H.A."/>
            <person name="Segal G."/>
        </authorList>
    </citation>
    <scope>NUCLEOTIDE SEQUENCE [LARGE SCALE GENOMIC DNA]</scope>
    <source>
        <strain evidence="6 8">CDC#72-OH-14</strain>
    </source>
</reference>
<evidence type="ECO:0000259" key="5">
    <source>
        <dbReference type="Pfam" id="PF01243"/>
    </source>
</evidence>
<feature type="binding site" evidence="4">
    <location>
        <begin position="53"/>
        <end position="54"/>
    </location>
    <ligand>
        <name>FMN</name>
        <dbReference type="ChEBI" id="CHEBI:58210"/>
    </ligand>
</feature>
<dbReference type="InterPro" id="IPR012349">
    <property type="entry name" value="Split_barrel_FMN-bd"/>
</dbReference>
<dbReference type="Proteomes" id="UP000255316">
    <property type="component" value="Unassembled WGS sequence"/>
</dbReference>
<dbReference type="Proteomes" id="UP000054854">
    <property type="component" value="Unassembled WGS sequence"/>
</dbReference>
<dbReference type="PANTHER" id="PTHR10851">
    <property type="entry name" value="PYRIDOXINE-5-PHOSPHATE OXIDASE"/>
    <property type="match status" value="1"/>
</dbReference>
<sequence>MPFNQLINWLNKEKELGIEQPQCAVLATCTSSGIPHSRVVAIREIEIDSLLFFTQKGTQKVIELLANPAATLNFLFAKQQRQVIIEGWAKPISSEENEYYWNHLPRERQLRFSTYASTSGQVIQDLRQLDKRKQELNEQFFNQPIPMSEYYCGFRFIPETFIFYTIAPISFSEVIRYCREEKEYWRKELLSP</sequence>
<organism evidence="7 9">
    <name type="scientific">Legionella cincinnatiensis</name>
    <dbReference type="NCBI Taxonomy" id="28085"/>
    <lineage>
        <taxon>Bacteria</taxon>
        <taxon>Pseudomonadati</taxon>
        <taxon>Pseudomonadota</taxon>
        <taxon>Gammaproteobacteria</taxon>
        <taxon>Legionellales</taxon>
        <taxon>Legionellaceae</taxon>
        <taxon>Legionella</taxon>
    </lineage>
</organism>
<comment type="cofactor">
    <cofactor evidence="4">
        <name>FMN</name>
        <dbReference type="ChEBI" id="CHEBI:58210"/>
    </cofactor>
    <text evidence="4">Binds 1 FMN per subunit.</text>
</comment>
<dbReference type="RefSeq" id="WP_058466254.1">
    <property type="nucleotide sequence ID" value="NZ_CAAAHQ010000049.1"/>
</dbReference>
<dbReference type="EMBL" id="LNXX01000047">
    <property type="protein sequence ID" value="KTC82093.1"/>
    <property type="molecule type" value="Genomic_DNA"/>
</dbReference>
<feature type="domain" description="Pyridoxamine 5'-phosphate oxidase N-terminal" evidence="5">
    <location>
        <begin position="15"/>
        <end position="103"/>
    </location>
</feature>
<dbReference type="InterPro" id="IPR011576">
    <property type="entry name" value="Pyridox_Oxase_N"/>
</dbReference>
<name>A0A378IKX7_9GAMM</name>
<evidence type="ECO:0000313" key="9">
    <source>
        <dbReference type="Proteomes" id="UP000255316"/>
    </source>
</evidence>
<evidence type="ECO:0000256" key="2">
    <source>
        <dbReference type="ARBA" id="ARBA00022643"/>
    </source>
</evidence>
<dbReference type="PANTHER" id="PTHR10851:SF0">
    <property type="entry name" value="PYRIDOXINE-5'-PHOSPHATE OXIDASE"/>
    <property type="match status" value="1"/>
</dbReference>
<dbReference type="InterPro" id="IPR000659">
    <property type="entry name" value="Pyridox_Oxase"/>
</dbReference>
<dbReference type="EMBL" id="UGNX01000001">
    <property type="protein sequence ID" value="STX35432.1"/>
    <property type="molecule type" value="Genomic_DNA"/>
</dbReference>
<dbReference type="EC" id="1.4.-.-" evidence="7"/>
<dbReference type="STRING" id="28085.Lcin_3163"/>
<proteinExistence type="predicted"/>
<evidence type="ECO:0000256" key="3">
    <source>
        <dbReference type="ARBA" id="ARBA00023002"/>
    </source>
</evidence>
<dbReference type="Gene3D" id="2.30.110.10">
    <property type="entry name" value="Electron Transport, Fmn-binding Protein, Chain A"/>
    <property type="match status" value="1"/>
</dbReference>
<dbReference type="SUPFAM" id="SSF50475">
    <property type="entry name" value="FMN-binding split barrel"/>
    <property type="match status" value="1"/>
</dbReference>
<feature type="binding site" evidence="4">
    <location>
        <position position="82"/>
    </location>
    <ligand>
        <name>FMN</name>
        <dbReference type="ChEBI" id="CHEBI:58210"/>
    </ligand>
</feature>
<keyword evidence="8" id="KW-1185">Reference proteome</keyword>
<keyword evidence="1" id="KW-0285">Flavoprotein</keyword>
<accession>A0A378IKX7</accession>
<evidence type="ECO:0000256" key="4">
    <source>
        <dbReference type="PIRSR" id="PIRSR000190-2"/>
    </source>
</evidence>
<protein>
    <submittedName>
        <fullName evidence="6 7">Pyridoxamine 5'-phosphate oxidase</fullName>
        <ecNumber evidence="7">1.4.-.-</ecNumber>
        <ecNumber evidence="7">1.4.3.5</ecNumber>
    </submittedName>
</protein>
<dbReference type="PIRSF" id="PIRSF000190">
    <property type="entry name" value="Pyd_amn-ph_oxd"/>
    <property type="match status" value="1"/>
</dbReference>
<dbReference type="GO" id="GO:0008615">
    <property type="term" value="P:pyridoxine biosynthetic process"/>
    <property type="evidence" value="ECO:0007669"/>
    <property type="project" value="InterPro"/>
</dbReference>
<dbReference type="OrthoDB" id="5645701at2"/>
<reference evidence="7 9" key="2">
    <citation type="submission" date="2018-06" db="EMBL/GenBank/DDBJ databases">
        <authorList>
            <consortium name="Pathogen Informatics"/>
            <person name="Doyle S."/>
        </authorList>
    </citation>
    <scope>NUCLEOTIDE SEQUENCE [LARGE SCALE GENOMIC DNA]</scope>
    <source>
        <strain evidence="7 9">NCTC12438</strain>
    </source>
</reference>
<evidence type="ECO:0000313" key="8">
    <source>
        <dbReference type="Proteomes" id="UP000054854"/>
    </source>
</evidence>
<dbReference type="GO" id="GO:0010181">
    <property type="term" value="F:FMN binding"/>
    <property type="evidence" value="ECO:0007669"/>
    <property type="project" value="InterPro"/>
</dbReference>
<evidence type="ECO:0000256" key="1">
    <source>
        <dbReference type="ARBA" id="ARBA00022630"/>
    </source>
</evidence>
<keyword evidence="3 7" id="KW-0560">Oxidoreductase</keyword>
<dbReference type="Pfam" id="PF01243">
    <property type="entry name" value="PNPOx_N"/>
    <property type="match status" value="1"/>
</dbReference>
<feature type="binding site" evidence="4">
    <location>
        <position position="60"/>
    </location>
    <ligand>
        <name>FMN</name>
        <dbReference type="ChEBI" id="CHEBI:58210"/>
    </ligand>
</feature>
<gene>
    <name evidence="7" type="primary">phzG</name>
    <name evidence="6" type="ORF">Lcin_3163</name>
    <name evidence="7" type="ORF">NCTC12438_02047</name>
</gene>
<dbReference type="GO" id="GO:0004733">
    <property type="term" value="F:pyridoxamine phosphate oxidase activity"/>
    <property type="evidence" value="ECO:0007669"/>
    <property type="project" value="UniProtKB-EC"/>
</dbReference>
<keyword evidence="2 4" id="KW-0288">FMN</keyword>
<dbReference type="AlphaFoldDB" id="A0A378IKX7"/>